<dbReference type="CDD" id="cd00130">
    <property type="entry name" value="PAS"/>
    <property type="match status" value="2"/>
</dbReference>
<evidence type="ECO:0000256" key="3">
    <source>
        <dbReference type="ARBA" id="ARBA00022553"/>
    </source>
</evidence>
<sequence>MMNEPQDSMQDLRMFKQALDQHAIVSIADASGRITYVNDKFCQISQYVRAELLGQNHRLLKSGVHNASFFDDMWLTIASGQTWQGEICNRNKSGELYWVETTITPSLDENGLPYQYVSVRTEITQLKQIESALAQSKAELEIRVKQRTAELEQTKHTLEADVLARKQIMGKLFYFKSVLDHSQDALFIFDADTLRMIYLNHSAETWFGFSKSELMQMPAPQSEQLMPFLANSEMVTTLRANGNEDITLDTEYQRKDGSRFSVELALKLVTGNNGKAVLVSIVRNIEWRKIAYQEQRESYAAVQVLNRELEEAQSHLMQSEKMASIGQLAAGVAHEINNPIGYVYSNLGTLEKYVLDTFALLDLYERAETAISDGEVRAQLKFAKDALDITFLKEDLHALMEESKDGITRVKKIVQNLKDFSHVDATDEWGISNLHQGLDSTLNIVNNEIKYKAEVAKEYGTIPEVECLASQLNQVFMNLLVNAAHAIEEHGTITVRTGQQGNEVWVEVADTGKGIKPEHLKKIFDPFFTTKPIGKGTGLGLSLAYGILQKHHGRIEVRSEVGKGTTFRVSLPSRQPPDATSENGTTHEVVR</sequence>
<evidence type="ECO:0000256" key="2">
    <source>
        <dbReference type="ARBA" id="ARBA00012438"/>
    </source>
</evidence>
<feature type="domain" description="PAS" evidence="7">
    <location>
        <begin position="171"/>
        <end position="215"/>
    </location>
</feature>
<dbReference type="SMART" id="SM00387">
    <property type="entry name" value="HATPase_c"/>
    <property type="match status" value="1"/>
</dbReference>
<keyword evidence="3" id="KW-0597">Phosphoprotein</keyword>
<dbReference type="SUPFAM" id="SSF55785">
    <property type="entry name" value="PYP-like sensor domain (PAS domain)"/>
    <property type="match status" value="2"/>
</dbReference>
<dbReference type="PROSITE" id="PS50112">
    <property type="entry name" value="PAS"/>
    <property type="match status" value="2"/>
</dbReference>
<evidence type="ECO:0000313" key="9">
    <source>
        <dbReference type="EMBL" id="BBE51392.1"/>
    </source>
</evidence>
<gene>
    <name evidence="9" type="ORF">OYT1_ch1865</name>
</gene>
<dbReference type="SUPFAM" id="SSF55874">
    <property type="entry name" value="ATPase domain of HSP90 chaperone/DNA topoisomerase II/histidine kinase"/>
    <property type="match status" value="1"/>
</dbReference>
<proteinExistence type="predicted"/>
<dbReference type="PROSITE" id="PS50113">
    <property type="entry name" value="PAC"/>
    <property type="match status" value="1"/>
</dbReference>
<dbReference type="Pfam" id="PF13426">
    <property type="entry name" value="PAS_9"/>
    <property type="match status" value="2"/>
</dbReference>
<dbReference type="EMBL" id="AP018738">
    <property type="protein sequence ID" value="BBE51392.1"/>
    <property type="molecule type" value="Genomic_DNA"/>
</dbReference>
<dbReference type="InterPro" id="IPR004358">
    <property type="entry name" value="Sig_transdc_His_kin-like_C"/>
</dbReference>
<dbReference type="Gene3D" id="3.30.450.20">
    <property type="entry name" value="PAS domain"/>
    <property type="match status" value="2"/>
</dbReference>
<evidence type="ECO:0000256" key="4">
    <source>
        <dbReference type="SAM" id="Coils"/>
    </source>
</evidence>
<dbReference type="GO" id="GO:0000155">
    <property type="term" value="F:phosphorelay sensor kinase activity"/>
    <property type="evidence" value="ECO:0007669"/>
    <property type="project" value="InterPro"/>
</dbReference>
<accession>A0A2Z6GDG7</accession>
<dbReference type="PROSITE" id="PS50109">
    <property type="entry name" value="HIS_KIN"/>
    <property type="match status" value="1"/>
</dbReference>
<dbReference type="InterPro" id="IPR005467">
    <property type="entry name" value="His_kinase_dom"/>
</dbReference>
<dbReference type="SMART" id="SM00091">
    <property type="entry name" value="PAS"/>
    <property type="match status" value="2"/>
</dbReference>
<feature type="domain" description="Histidine kinase" evidence="6">
    <location>
        <begin position="331"/>
        <end position="575"/>
    </location>
</feature>
<dbReference type="Gene3D" id="3.30.565.10">
    <property type="entry name" value="Histidine kinase-like ATPase, C-terminal domain"/>
    <property type="match status" value="1"/>
</dbReference>
<dbReference type="InterPro" id="IPR036097">
    <property type="entry name" value="HisK_dim/P_sf"/>
</dbReference>
<dbReference type="PANTHER" id="PTHR43065">
    <property type="entry name" value="SENSOR HISTIDINE KINASE"/>
    <property type="match status" value="1"/>
</dbReference>
<keyword evidence="4" id="KW-0175">Coiled coil</keyword>
<evidence type="ECO:0000256" key="1">
    <source>
        <dbReference type="ARBA" id="ARBA00000085"/>
    </source>
</evidence>
<dbReference type="InterPro" id="IPR000700">
    <property type="entry name" value="PAS-assoc_C"/>
</dbReference>
<dbReference type="InterPro" id="IPR000014">
    <property type="entry name" value="PAS"/>
</dbReference>
<evidence type="ECO:0000259" key="6">
    <source>
        <dbReference type="PROSITE" id="PS50109"/>
    </source>
</evidence>
<dbReference type="InterPro" id="IPR003661">
    <property type="entry name" value="HisK_dim/P_dom"/>
</dbReference>
<dbReference type="PRINTS" id="PR00344">
    <property type="entry name" value="BCTRLSENSOR"/>
</dbReference>
<feature type="domain" description="PAC" evidence="8">
    <location>
        <begin position="81"/>
        <end position="135"/>
    </location>
</feature>
<dbReference type="AlphaFoldDB" id="A0A2Z6GDG7"/>
<dbReference type="CDD" id="cd00082">
    <property type="entry name" value="HisKA"/>
    <property type="match status" value="1"/>
</dbReference>
<dbReference type="KEGG" id="fam:OYT1_ch1865"/>
<protein>
    <recommendedName>
        <fullName evidence="2">histidine kinase</fullName>
        <ecNumber evidence="2">2.7.13.3</ecNumber>
    </recommendedName>
</protein>
<name>A0A2Z6GDG7_9PROT</name>
<comment type="catalytic activity">
    <reaction evidence="1">
        <text>ATP + protein L-histidine = ADP + protein N-phospho-L-histidine.</text>
        <dbReference type="EC" id="2.7.13.3"/>
    </reaction>
</comment>
<dbReference type="SMART" id="SM00086">
    <property type="entry name" value="PAC"/>
    <property type="match status" value="2"/>
</dbReference>
<feature type="compositionally biased region" description="Polar residues" evidence="5">
    <location>
        <begin position="578"/>
        <end position="591"/>
    </location>
</feature>
<dbReference type="InterPro" id="IPR003594">
    <property type="entry name" value="HATPase_dom"/>
</dbReference>
<dbReference type="RefSeq" id="WP_084611933.1">
    <property type="nucleotide sequence ID" value="NZ_AP018738.1"/>
</dbReference>
<dbReference type="OrthoDB" id="9808408at2"/>
<dbReference type="Pfam" id="PF02518">
    <property type="entry name" value="HATPase_c"/>
    <property type="match status" value="1"/>
</dbReference>
<dbReference type="SUPFAM" id="SSF47384">
    <property type="entry name" value="Homodimeric domain of signal transducing histidine kinase"/>
    <property type="match status" value="1"/>
</dbReference>
<dbReference type="Gene3D" id="1.10.287.130">
    <property type="match status" value="1"/>
</dbReference>
<reference evidence="9 10" key="1">
    <citation type="submission" date="2018-06" db="EMBL/GenBank/DDBJ databases">
        <title>OYT1 Genome Sequencing.</title>
        <authorList>
            <person name="Kato S."/>
            <person name="Itoh T."/>
            <person name="Ohkuma M."/>
        </authorList>
    </citation>
    <scope>NUCLEOTIDE SEQUENCE [LARGE SCALE GENOMIC DNA]</scope>
    <source>
        <strain evidence="9 10">OYT1</strain>
    </source>
</reference>
<dbReference type="STRING" id="1188319.OYT1_00857"/>
<dbReference type="InterPro" id="IPR036890">
    <property type="entry name" value="HATPase_C_sf"/>
</dbReference>
<dbReference type="CDD" id="cd16943">
    <property type="entry name" value="HATPase_AtoS-like"/>
    <property type="match status" value="1"/>
</dbReference>
<dbReference type="NCBIfam" id="TIGR00229">
    <property type="entry name" value="sensory_box"/>
    <property type="match status" value="2"/>
</dbReference>
<dbReference type="InterPro" id="IPR001610">
    <property type="entry name" value="PAC"/>
</dbReference>
<organism evidence="9 10">
    <name type="scientific">Ferriphaselus amnicola</name>
    <dbReference type="NCBI Taxonomy" id="1188319"/>
    <lineage>
        <taxon>Bacteria</taxon>
        <taxon>Pseudomonadati</taxon>
        <taxon>Pseudomonadota</taxon>
        <taxon>Betaproteobacteria</taxon>
        <taxon>Nitrosomonadales</taxon>
        <taxon>Gallionellaceae</taxon>
        <taxon>Ferriphaselus</taxon>
    </lineage>
</organism>
<feature type="region of interest" description="Disordered" evidence="5">
    <location>
        <begin position="567"/>
        <end position="591"/>
    </location>
</feature>
<keyword evidence="10" id="KW-1185">Reference proteome</keyword>
<evidence type="ECO:0000259" key="8">
    <source>
        <dbReference type="PROSITE" id="PS50113"/>
    </source>
</evidence>
<dbReference type="InterPro" id="IPR035965">
    <property type="entry name" value="PAS-like_dom_sf"/>
</dbReference>
<evidence type="ECO:0000313" key="10">
    <source>
        <dbReference type="Proteomes" id="UP000033070"/>
    </source>
</evidence>
<evidence type="ECO:0000256" key="5">
    <source>
        <dbReference type="SAM" id="MobiDB-lite"/>
    </source>
</evidence>
<evidence type="ECO:0000259" key="7">
    <source>
        <dbReference type="PROSITE" id="PS50112"/>
    </source>
</evidence>
<feature type="coiled-coil region" evidence="4">
    <location>
        <begin position="292"/>
        <end position="322"/>
    </location>
</feature>
<feature type="domain" description="PAS" evidence="7">
    <location>
        <begin position="11"/>
        <end position="56"/>
    </location>
</feature>
<dbReference type="EC" id="2.7.13.3" evidence="2"/>
<dbReference type="Proteomes" id="UP000033070">
    <property type="component" value="Chromosome"/>
</dbReference>
<dbReference type="PANTHER" id="PTHR43065:SF50">
    <property type="entry name" value="HISTIDINE KINASE"/>
    <property type="match status" value="1"/>
</dbReference>